<dbReference type="InterPro" id="IPR052553">
    <property type="entry name" value="CbiG_hydrolase"/>
</dbReference>
<feature type="domain" description="CobE/GbiG C-terminal" evidence="1">
    <location>
        <begin position="6"/>
        <end position="117"/>
    </location>
</feature>
<name>A0A6I3KWL0_9NOCA</name>
<proteinExistence type="predicted"/>
<dbReference type="PANTHER" id="PTHR37477:SF1">
    <property type="entry name" value="COBALT-PRECORRIN-5A HYDROLASE"/>
    <property type="match status" value="1"/>
</dbReference>
<dbReference type="InterPro" id="IPR036518">
    <property type="entry name" value="CobE/GbiG_C_sf"/>
</dbReference>
<evidence type="ECO:0000313" key="3">
    <source>
        <dbReference type="Proteomes" id="UP000432464"/>
    </source>
</evidence>
<keyword evidence="3" id="KW-1185">Reference proteome</keyword>
<sequence>MPPPDLAVGVGLRAGTPADEIVAVVHEVVGDRVIRCLATIDRRIREPGIAAAAVRLGVELIGFSSAELGAVAVPNPSGKVSMAVGAASVAEAAAVLGSRGGDLVIAKTVICGMVIAAAECVS</sequence>
<organism evidence="2 3">
    <name type="scientific">Nocardia aurantiaca</name>
    <dbReference type="NCBI Taxonomy" id="2675850"/>
    <lineage>
        <taxon>Bacteria</taxon>
        <taxon>Bacillati</taxon>
        <taxon>Actinomycetota</taxon>
        <taxon>Actinomycetes</taxon>
        <taxon>Mycobacteriales</taxon>
        <taxon>Nocardiaceae</taxon>
        <taxon>Nocardia</taxon>
    </lineage>
</organism>
<evidence type="ECO:0000259" key="1">
    <source>
        <dbReference type="Pfam" id="PF01890"/>
    </source>
</evidence>
<comment type="caution">
    <text evidence="2">The sequence shown here is derived from an EMBL/GenBank/DDBJ whole genome shotgun (WGS) entry which is preliminary data.</text>
</comment>
<dbReference type="Pfam" id="PF01890">
    <property type="entry name" value="CbiG_C"/>
    <property type="match status" value="1"/>
</dbReference>
<dbReference type="Gene3D" id="3.30.420.180">
    <property type="entry name" value="CobE/GbiG C-terminal domain"/>
    <property type="match status" value="1"/>
</dbReference>
<reference evidence="2 3" key="1">
    <citation type="submission" date="2019-11" db="EMBL/GenBank/DDBJ databases">
        <title>Nocardia sp. nov. CT2-14 isolated from soil.</title>
        <authorList>
            <person name="Kanchanasin P."/>
            <person name="Tanasupawat S."/>
            <person name="Yuki M."/>
            <person name="Kudo T."/>
        </authorList>
    </citation>
    <scope>NUCLEOTIDE SEQUENCE [LARGE SCALE GENOMIC DNA]</scope>
    <source>
        <strain evidence="2 3">CT2-14</strain>
    </source>
</reference>
<dbReference type="SUPFAM" id="SSF159664">
    <property type="entry name" value="CobE/GbiG C-terminal domain-like"/>
    <property type="match status" value="1"/>
</dbReference>
<evidence type="ECO:0000313" key="2">
    <source>
        <dbReference type="EMBL" id="MTE12865.1"/>
    </source>
</evidence>
<dbReference type="AlphaFoldDB" id="A0A6I3KWL0"/>
<dbReference type="RefSeq" id="WP_154787392.1">
    <property type="nucleotide sequence ID" value="NZ_WMBB01000004.1"/>
</dbReference>
<dbReference type="Proteomes" id="UP000432464">
    <property type="component" value="Unassembled WGS sequence"/>
</dbReference>
<gene>
    <name evidence="2" type="ORF">GLP40_08770</name>
</gene>
<dbReference type="InterPro" id="IPR002750">
    <property type="entry name" value="CobE/GbiG_C"/>
</dbReference>
<protein>
    <submittedName>
        <fullName evidence="2">Cobalamin biosynthesis protein</fullName>
    </submittedName>
</protein>
<dbReference type="PANTHER" id="PTHR37477">
    <property type="entry name" value="COBALT-PRECORRIN-5A HYDROLASE"/>
    <property type="match status" value="1"/>
</dbReference>
<dbReference type="EMBL" id="WMBB01000004">
    <property type="protein sequence ID" value="MTE12865.1"/>
    <property type="molecule type" value="Genomic_DNA"/>
</dbReference>
<accession>A0A6I3KWL0</accession>
<dbReference type="GO" id="GO:0009236">
    <property type="term" value="P:cobalamin biosynthetic process"/>
    <property type="evidence" value="ECO:0007669"/>
    <property type="project" value="InterPro"/>
</dbReference>